<organism evidence="1 2">
    <name type="scientific">Sneathiella chungangensis</name>
    <dbReference type="NCBI Taxonomy" id="1418234"/>
    <lineage>
        <taxon>Bacteria</taxon>
        <taxon>Pseudomonadati</taxon>
        <taxon>Pseudomonadota</taxon>
        <taxon>Alphaproteobacteria</taxon>
        <taxon>Sneathiellales</taxon>
        <taxon>Sneathiellaceae</taxon>
        <taxon>Sneathiella</taxon>
    </lineage>
</organism>
<protein>
    <submittedName>
        <fullName evidence="1">Thioesterase</fullName>
    </submittedName>
</protein>
<dbReference type="CDD" id="cd00586">
    <property type="entry name" value="4HBT"/>
    <property type="match status" value="1"/>
</dbReference>
<keyword evidence="2" id="KW-1185">Reference proteome</keyword>
<dbReference type="EMBL" id="WTVA01000015">
    <property type="protein sequence ID" value="MZR23584.1"/>
    <property type="molecule type" value="Genomic_DNA"/>
</dbReference>
<sequence>MSGYVESYRGQVLMRECDLLGHMNIQFYNARISQAMCHMFYLIGIDPADMKGGRRGLAAVHQESRYLAELRAGDIIHMESAVIGHSEKSISFDHRLYNSETGALAFINKMTSVYMDLERRKSVPLSEQIRRKITEIITEAEDAA</sequence>
<dbReference type="OrthoDB" id="7597365at2"/>
<evidence type="ECO:0000313" key="1">
    <source>
        <dbReference type="EMBL" id="MZR23584.1"/>
    </source>
</evidence>
<gene>
    <name evidence="1" type="ORF">GQF03_14690</name>
</gene>
<accession>A0A845ML64</accession>
<dbReference type="PANTHER" id="PTHR31793">
    <property type="entry name" value="4-HYDROXYBENZOYL-COA THIOESTERASE FAMILY MEMBER"/>
    <property type="match status" value="1"/>
</dbReference>
<dbReference type="Proteomes" id="UP000445696">
    <property type="component" value="Unassembled WGS sequence"/>
</dbReference>
<dbReference type="RefSeq" id="WP_161340040.1">
    <property type="nucleotide sequence ID" value="NZ_JBHSDG010000003.1"/>
</dbReference>
<dbReference type="InterPro" id="IPR050563">
    <property type="entry name" value="4-hydroxybenzoyl-CoA_TE"/>
</dbReference>
<dbReference type="Pfam" id="PF13279">
    <property type="entry name" value="4HBT_2"/>
    <property type="match status" value="1"/>
</dbReference>
<comment type="caution">
    <text evidence="1">The sequence shown here is derived from an EMBL/GenBank/DDBJ whole genome shotgun (WGS) entry which is preliminary data.</text>
</comment>
<reference evidence="1 2" key="1">
    <citation type="journal article" date="2014" name="Int. J. Syst. Evol. Microbiol.">
        <title>Sneathiella chungangensis sp. nov., isolated from a marine sand, and emended description of the genus Sneathiella.</title>
        <authorList>
            <person name="Siamphan C."/>
            <person name="Kim H."/>
            <person name="Lee J.S."/>
            <person name="Kim W."/>
        </authorList>
    </citation>
    <scope>NUCLEOTIDE SEQUENCE [LARGE SCALE GENOMIC DNA]</scope>
    <source>
        <strain evidence="1 2">KCTC 32476</strain>
    </source>
</reference>
<dbReference type="SUPFAM" id="SSF54637">
    <property type="entry name" value="Thioesterase/thiol ester dehydrase-isomerase"/>
    <property type="match status" value="1"/>
</dbReference>
<dbReference type="AlphaFoldDB" id="A0A845ML64"/>
<dbReference type="PANTHER" id="PTHR31793:SF2">
    <property type="entry name" value="BLR1345 PROTEIN"/>
    <property type="match status" value="1"/>
</dbReference>
<evidence type="ECO:0000313" key="2">
    <source>
        <dbReference type="Proteomes" id="UP000445696"/>
    </source>
</evidence>
<name>A0A845ML64_9PROT</name>
<dbReference type="GO" id="GO:0047617">
    <property type="term" value="F:fatty acyl-CoA hydrolase activity"/>
    <property type="evidence" value="ECO:0007669"/>
    <property type="project" value="TreeGrafter"/>
</dbReference>
<proteinExistence type="predicted"/>
<dbReference type="InterPro" id="IPR029069">
    <property type="entry name" value="HotDog_dom_sf"/>
</dbReference>
<dbReference type="Gene3D" id="3.10.129.10">
    <property type="entry name" value="Hotdog Thioesterase"/>
    <property type="match status" value="1"/>
</dbReference>